<feature type="domain" description="Shieldin complex subunit 2 C-terminal" evidence="1">
    <location>
        <begin position="115"/>
        <end position="234"/>
    </location>
</feature>
<dbReference type="PANTHER" id="PTHR14495">
    <property type="entry name" value="SHIELDIN COMPLEX SUBUNIT 2"/>
    <property type="match status" value="1"/>
</dbReference>
<dbReference type="AlphaFoldDB" id="A0A8C5WE46"/>
<dbReference type="GO" id="GO:0010569">
    <property type="term" value="P:regulation of double-strand break repair via homologous recombination"/>
    <property type="evidence" value="ECO:0007669"/>
    <property type="project" value="TreeGrafter"/>
</dbReference>
<dbReference type="InterPro" id="IPR029715">
    <property type="entry name" value="FAM35A"/>
</dbReference>
<dbReference type="GeneTree" id="ENSGT00390000003133"/>
<keyword evidence="4" id="KW-1185">Reference proteome</keyword>
<evidence type="ECO:0000313" key="4">
    <source>
        <dbReference type="Proteomes" id="UP000694569"/>
    </source>
</evidence>
<evidence type="ECO:0000259" key="1">
    <source>
        <dbReference type="Pfam" id="PF15793"/>
    </source>
</evidence>
<dbReference type="Pfam" id="PF22779">
    <property type="entry name" value="OB_SHLD2_2nd"/>
    <property type="match status" value="1"/>
</dbReference>
<proteinExistence type="predicted"/>
<reference evidence="3" key="2">
    <citation type="submission" date="2025-09" db="UniProtKB">
        <authorList>
            <consortium name="Ensembl"/>
        </authorList>
    </citation>
    <scope>IDENTIFICATION</scope>
</reference>
<name>A0A8C5WE46_9ANUR</name>
<dbReference type="InterPro" id="IPR031589">
    <property type="entry name" value="SHLD2_C"/>
</dbReference>
<evidence type="ECO:0000313" key="3">
    <source>
        <dbReference type="Ensembl" id="ENSLLEP00000031405.1"/>
    </source>
</evidence>
<dbReference type="GO" id="GO:0035861">
    <property type="term" value="C:site of double-strand break"/>
    <property type="evidence" value="ECO:0007669"/>
    <property type="project" value="TreeGrafter"/>
</dbReference>
<dbReference type="GO" id="GO:0005634">
    <property type="term" value="C:nucleus"/>
    <property type="evidence" value="ECO:0007669"/>
    <property type="project" value="TreeGrafter"/>
</dbReference>
<dbReference type="Proteomes" id="UP000694569">
    <property type="component" value="Unplaced"/>
</dbReference>
<sequence>MECSYHYKQQRQNKVILTVEDVMGHTGTIVLRGTCVAWFDQIRLKKNHIWEFRHLFAHRNSVSGDVELHTTPWSSYECLFDDDIRAIGFKNKYYQCIVLNAKQMDLSCLLQEKYCELKTDNNHVYEQCFPCLPFNQVKMFYRPALMTIKYKESTVRVHVPSDVLEKLFLNIPPSILNKLVLFTGNVTYGMVIADLCHSILADTGESYILKIRSHFVLDENSMQQEHDFYLLNIHLSL</sequence>
<reference evidence="3" key="1">
    <citation type="submission" date="2025-08" db="UniProtKB">
        <authorList>
            <consortium name="Ensembl"/>
        </authorList>
    </citation>
    <scope>IDENTIFICATION</scope>
</reference>
<protein>
    <submittedName>
        <fullName evidence="3">Uncharacterized protein</fullName>
    </submittedName>
</protein>
<organism evidence="3 4">
    <name type="scientific">Leptobrachium leishanense</name>
    <name type="common">Leishan spiny toad</name>
    <dbReference type="NCBI Taxonomy" id="445787"/>
    <lineage>
        <taxon>Eukaryota</taxon>
        <taxon>Metazoa</taxon>
        <taxon>Chordata</taxon>
        <taxon>Craniata</taxon>
        <taxon>Vertebrata</taxon>
        <taxon>Euteleostomi</taxon>
        <taxon>Amphibia</taxon>
        <taxon>Batrachia</taxon>
        <taxon>Anura</taxon>
        <taxon>Pelobatoidea</taxon>
        <taxon>Megophryidae</taxon>
        <taxon>Leptobrachium</taxon>
    </lineage>
</organism>
<feature type="domain" description="Shieldin complex subunit 2 second OB fold" evidence="2">
    <location>
        <begin position="2"/>
        <end position="64"/>
    </location>
</feature>
<dbReference type="OrthoDB" id="5963585at2759"/>
<dbReference type="InterPro" id="IPR053944">
    <property type="entry name" value="SHLD2_OB2"/>
</dbReference>
<accession>A0A8C5WE46</accession>
<dbReference type="Pfam" id="PF15793">
    <property type="entry name" value="SHLD2_C"/>
    <property type="match status" value="1"/>
</dbReference>
<dbReference type="Ensembl" id="ENSLLET00000032614.1">
    <property type="protein sequence ID" value="ENSLLEP00000031405.1"/>
    <property type="gene ID" value="ENSLLEG00000019896.1"/>
</dbReference>
<evidence type="ECO:0000259" key="2">
    <source>
        <dbReference type="Pfam" id="PF22779"/>
    </source>
</evidence>
<dbReference type="PANTHER" id="PTHR14495:SF2">
    <property type="entry name" value="SHIELDIN COMPLEX SUBUNIT 2"/>
    <property type="match status" value="1"/>
</dbReference>